<dbReference type="GO" id="GO:0008967">
    <property type="term" value="F:phosphoglycolate phosphatase activity"/>
    <property type="evidence" value="ECO:0007669"/>
    <property type="project" value="TreeGrafter"/>
</dbReference>
<dbReference type="RefSeq" id="WP_132410285.1">
    <property type="nucleotide sequence ID" value="NZ_SMKA01000125.1"/>
</dbReference>
<dbReference type="InterPro" id="IPR006439">
    <property type="entry name" value="HAD-SF_hydro_IA"/>
</dbReference>
<dbReference type="PANTHER" id="PTHR43434">
    <property type="entry name" value="PHOSPHOGLYCOLATE PHOSPHATASE"/>
    <property type="match status" value="1"/>
</dbReference>
<protein>
    <submittedName>
        <fullName evidence="1">HAD family hydrolase</fullName>
    </submittedName>
</protein>
<dbReference type="OrthoDB" id="4547358at2"/>
<dbReference type="InterPro" id="IPR023214">
    <property type="entry name" value="HAD_sf"/>
</dbReference>
<dbReference type="Pfam" id="PF13419">
    <property type="entry name" value="HAD_2"/>
    <property type="match status" value="1"/>
</dbReference>
<comment type="caution">
    <text evidence="1">The sequence shown here is derived from an EMBL/GenBank/DDBJ whole genome shotgun (WGS) entry which is preliminary data.</text>
</comment>
<dbReference type="InterPro" id="IPR041492">
    <property type="entry name" value="HAD_2"/>
</dbReference>
<dbReference type="GO" id="GO:0005829">
    <property type="term" value="C:cytosol"/>
    <property type="evidence" value="ECO:0007669"/>
    <property type="project" value="TreeGrafter"/>
</dbReference>
<accession>A0A4V2XQB6</accession>
<gene>
    <name evidence="1" type="ORF">E1261_24405</name>
</gene>
<sequence>MTAETLAAILHRSPVILLDFDGPVCSVFAGYPAAQIADDLRALAYDQLGLLPAALGGLSSPHDVLLECAGVSRDLAASMDEALRNAEVKAVQSATPTPGIDQFLAACQETGHKLAIVTNNAAAAVHAYLARSGLTGFVHHIEARNPADPTLMKPNPYLIQQAAQALGAAPETCTLIGDQPTDIRAAQASGAATIAYANKPGKANALTTAGADAIIDRISDLTEAIRSR</sequence>
<keyword evidence="2" id="KW-1185">Reference proteome</keyword>
<dbReference type="GO" id="GO:0006281">
    <property type="term" value="P:DNA repair"/>
    <property type="evidence" value="ECO:0007669"/>
    <property type="project" value="TreeGrafter"/>
</dbReference>
<proteinExistence type="predicted"/>
<keyword evidence="1" id="KW-0378">Hydrolase</keyword>
<dbReference type="InterPro" id="IPR050155">
    <property type="entry name" value="HAD-like_hydrolase_sf"/>
</dbReference>
<evidence type="ECO:0000313" key="2">
    <source>
        <dbReference type="Proteomes" id="UP000295075"/>
    </source>
</evidence>
<dbReference type="EMBL" id="SMKA01000125">
    <property type="protein sequence ID" value="TDC25315.1"/>
    <property type="molecule type" value="Genomic_DNA"/>
</dbReference>
<dbReference type="AlphaFoldDB" id="A0A4V2XQB6"/>
<organism evidence="1 2">
    <name type="scientific">Kribbella albertanoniae</name>
    <dbReference type="NCBI Taxonomy" id="1266829"/>
    <lineage>
        <taxon>Bacteria</taxon>
        <taxon>Bacillati</taxon>
        <taxon>Actinomycetota</taxon>
        <taxon>Actinomycetes</taxon>
        <taxon>Propionibacteriales</taxon>
        <taxon>Kribbellaceae</taxon>
        <taxon>Kribbella</taxon>
    </lineage>
</organism>
<dbReference type="Gene3D" id="3.40.50.1000">
    <property type="entry name" value="HAD superfamily/HAD-like"/>
    <property type="match status" value="1"/>
</dbReference>
<dbReference type="NCBIfam" id="TIGR01509">
    <property type="entry name" value="HAD-SF-IA-v3"/>
    <property type="match status" value="1"/>
</dbReference>
<name>A0A4V2XQB6_9ACTN</name>
<dbReference type="Proteomes" id="UP000295075">
    <property type="component" value="Unassembled WGS sequence"/>
</dbReference>
<reference evidence="1 2" key="1">
    <citation type="submission" date="2019-03" db="EMBL/GenBank/DDBJ databases">
        <title>Draft genome sequences of novel Actinobacteria.</title>
        <authorList>
            <person name="Sahin N."/>
            <person name="Ay H."/>
            <person name="Saygin H."/>
        </authorList>
    </citation>
    <scope>NUCLEOTIDE SEQUENCE [LARGE SCALE GENOMIC DNA]</scope>
    <source>
        <strain evidence="1 2">JCM 30547</strain>
    </source>
</reference>
<dbReference type="InterPro" id="IPR036412">
    <property type="entry name" value="HAD-like_sf"/>
</dbReference>
<evidence type="ECO:0000313" key="1">
    <source>
        <dbReference type="EMBL" id="TDC25315.1"/>
    </source>
</evidence>
<dbReference type="SUPFAM" id="SSF56784">
    <property type="entry name" value="HAD-like"/>
    <property type="match status" value="1"/>
</dbReference>
<dbReference type="PANTHER" id="PTHR43434:SF1">
    <property type="entry name" value="PHOSPHOGLYCOLATE PHOSPHATASE"/>
    <property type="match status" value="1"/>
</dbReference>